<evidence type="ECO:0000313" key="2">
    <source>
        <dbReference type="EMBL" id="CBI36482.3"/>
    </source>
</evidence>
<sequence length="116" mass="12412">MVGSVALNSLSLSSLRRKVRNFATPTSSFSASTPLLSPWRAQDSNLNPKPSRPAEAAEAEEAAIPTPRSSSSGWSETRFSHNPISSPPTNCSSTAFSFPSTSFATTLFFHGRAKLH</sequence>
<reference evidence="3" key="1">
    <citation type="journal article" date="2007" name="Nature">
        <title>The grapevine genome sequence suggests ancestral hexaploidization in major angiosperm phyla.</title>
        <authorList>
            <consortium name="The French-Italian Public Consortium for Grapevine Genome Characterization."/>
            <person name="Jaillon O."/>
            <person name="Aury J.-M."/>
            <person name="Noel B."/>
            <person name="Policriti A."/>
            <person name="Clepet C."/>
            <person name="Casagrande A."/>
            <person name="Choisne N."/>
            <person name="Aubourg S."/>
            <person name="Vitulo N."/>
            <person name="Jubin C."/>
            <person name="Vezzi A."/>
            <person name="Legeai F."/>
            <person name="Hugueney P."/>
            <person name="Dasilva C."/>
            <person name="Horner D."/>
            <person name="Mica E."/>
            <person name="Jublot D."/>
            <person name="Poulain J."/>
            <person name="Bruyere C."/>
            <person name="Billault A."/>
            <person name="Segurens B."/>
            <person name="Gouyvenoux M."/>
            <person name="Ugarte E."/>
            <person name="Cattonaro F."/>
            <person name="Anthouard V."/>
            <person name="Vico V."/>
            <person name="Del Fabbro C."/>
            <person name="Alaux M."/>
            <person name="Di Gaspero G."/>
            <person name="Dumas V."/>
            <person name="Felice N."/>
            <person name="Paillard S."/>
            <person name="Juman I."/>
            <person name="Moroldo M."/>
            <person name="Scalabrin S."/>
            <person name="Canaguier A."/>
            <person name="Le Clainche I."/>
            <person name="Malacrida G."/>
            <person name="Durand E."/>
            <person name="Pesole G."/>
            <person name="Laucou V."/>
            <person name="Chatelet P."/>
            <person name="Merdinoglu D."/>
            <person name="Delledonne M."/>
            <person name="Pezzotti M."/>
            <person name="Lecharny A."/>
            <person name="Scarpelli C."/>
            <person name="Artiguenave F."/>
            <person name="Pe M.E."/>
            <person name="Valle G."/>
            <person name="Morgante M."/>
            <person name="Caboche M."/>
            <person name="Adam-Blondon A.-F."/>
            <person name="Weissenbach J."/>
            <person name="Quetier F."/>
            <person name="Wincker P."/>
        </authorList>
    </citation>
    <scope>NUCLEOTIDE SEQUENCE [LARGE SCALE GENOMIC DNA]</scope>
    <source>
        <strain evidence="3">cv. Pinot noir / PN40024</strain>
    </source>
</reference>
<organism evidence="2 3">
    <name type="scientific">Vitis vinifera</name>
    <name type="common">Grape</name>
    <dbReference type="NCBI Taxonomy" id="29760"/>
    <lineage>
        <taxon>Eukaryota</taxon>
        <taxon>Viridiplantae</taxon>
        <taxon>Streptophyta</taxon>
        <taxon>Embryophyta</taxon>
        <taxon>Tracheophyta</taxon>
        <taxon>Spermatophyta</taxon>
        <taxon>Magnoliopsida</taxon>
        <taxon>eudicotyledons</taxon>
        <taxon>Gunneridae</taxon>
        <taxon>Pentapetalae</taxon>
        <taxon>rosids</taxon>
        <taxon>Vitales</taxon>
        <taxon>Vitaceae</taxon>
        <taxon>Viteae</taxon>
        <taxon>Vitis</taxon>
    </lineage>
</organism>
<name>D7TZG8_VITVI</name>
<dbReference type="PaxDb" id="29760-VIT_09s0002g09110.t01"/>
<protein>
    <submittedName>
        <fullName evidence="2">Uncharacterized protein</fullName>
    </submittedName>
</protein>
<gene>
    <name evidence="2" type="ordered locus">VIT_09s0002g09110</name>
</gene>
<dbReference type="InParanoid" id="D7TZG8"/>
<dbReference type="AlphaFoldDB" id="D7TZG8"/>
<dbReference type="Proteomes" id="UP000009183">
    <property type="component" value="Chromosome 9"/>
</dbReference>
<keyword evidence="3" id="KW-1185">Reference proteome</keyword>
<feature type="compositionally biased region" description="Polar residues" evidence="1">
    <location>
        <begin position="67"/>
        <end position="91"/>
    </location>
</feature>
<evidence type="ECO:0000313" key="3">
    <source>
        <dbReference type="Proteomes" id="UP000009183"/>
    </source>
</evidence>
<evidence type="ECO:0000256" key="1">
    <source>
        <dbReference type="SAM" id="MobiDB-lite"/>
    </source>
</evidence>
<feature type="compositionally biased region" description="Low complexity" evidence="1">
    <location>
        <begin position="25"/>
        <end position="38"/>
    </location>
</feature>
<feature type="region of interest" description="Disordered" evidence="1">
    <location>
        <begin position="25"/>
        <end position="91"/>
    </location>
</feature>
<dbReference type="EMBL" id="FN596494">
    <property type="protein sequence ID" value="CBI36482.3"/>
    <property type="molecule type" value="Genomic_DNA"/>
</dbReference>
<dbReference type="HOGENOM" id="CLU_2101395_0_0_1"/>
<proteinExistence type="predicted"/>
<accession>D7TZG8</accession>